<dbReference type="InterPro" id="IPR036390">
    <property type="entry name" value="WH_DNA-bd_sf"/>
</dbReference>
<keyword evidence="3" id="KW-0804">Transcription</keyword>
<protein>
    <submittedName>
        <fullName evidence="5">GntR family transcriptional regulator</fullName>
    </submittedName>
</protein>
<dbReference type="SUPFAM" id="SSF46785">
    <property type="entry name" value="Winged helix' DNA-binding domain"/>
    <property type="match status" value="1"/>
</dbReference>
<dbReference type="RefSeq" id="WP_189351106.1">
    <property type="nucleotide sequence ID" value="NZ_BMXK01000012.1"/>
</dbReference>
<keyword evidence="6" id="KW-1185">Reference proteome</keyword>
<dbReference type="SMART" id="SM00345">
    <property type="entry name" value="HTH_GNTR"/>
    <property type="match status" value="1"/>
</dbReference>
<gene>
    <name evidence="5" type="ORF">GCM10008096_26860</name>
</gene>
<proteinExistence type="predicted"/>
<keyword evidence="1" id="KW-0805">Transcription regulation</keyword>
<reference evidence="6" key="1">
    <citation type="journal article" date="2019" name="Int. J. Syst. Evol. Microbiol.">
        <title>The Global Catalogue of Microorganisms (GCM) 10K type strain sequencing project: providing services to taxonomists for standard genome sequencing and annotation.</title>
        <authorList>
            <consortium name="The Broad Institute Genomics Platform"/>
            <consortium name="The Broad Institute Genome Sequencing Center for Infectious Disease"/>
            <person name="Wu L."/>
            <person name="Ma J."/>
        </authorList>
    </citation>
    <scope>NUCLEOTIDE SEQUENCE [LARGE SCALE GENOMIC DNA]</scope>
    <source>
        <strain evidence="6">KCTC 19466</strain>
    </source>
</reference>
<sequence length="125" mass="13443">MPNLEFLKIDASSDVHPYDQIRRQIVDAVGQGRLVAGERLLPVRKLADTLGVAANTVARAYKELEAAGVVATKGRAGTVVQAARGSADAQVSKAAEDYARVARQWGVADREAIEFVRAALDKNRD</sequence>
<dbReference type="PROSITE" id="PS50949">
    <property type="entry name" value="HTH_GNTR"/>
    <property type="match status" value="1"/>
</dbReference>
<dbReference type="EMBL" id="BMXK01000012">
    <property type="protein sequence ID" value="GHD11935.1"/>
    <property type="molecule type" value="Genomic_DNA"/>
</dbReference>
<evidence type="ECO:0000256" key="1">
    <source>
        <dbReference type="ARBA" id="ARBA00023015"/>
    </source>
</evidence>
<dbReference type="PANTHER" id="PTHR38445:SF9">
    <property type="entry name" value="HTH-TYPE TRANSCRIPTIONAL REPRESSOR YTRA"/>
    <property type="match status" value="1"/>
</dbReference>
<dbReference type="Gene3D" id="1.10.10.10">
    <property type="entry name" value="Winged helix-like DNA-binding domain superfamily/Winged helix DNA-binding domain"/>
    <property type="match status" value="1"/>
</dbReference>
<dbReference type="InterPro" id="IPR036388">
    <property type="entry name" value="WH-like_DNA-bd_sf"/>
</dbReference>
<feature type="domain" description="HTH gntR-type" evidence="4">
    <location>
        <begin position="15"/>
        <end position="83"/>
    </location>
</feature>
<evidence type="ECO:0000313" key="5">
    <source>
        <dbReference type="EMBL" id="GHD11935.1"/>
    </source>
</evidence>
<evidence type="ECO:0000256" key="3">
    <source>
        <dbReference type="ARBA" id="ARBA00023163"/>
    </source>
</evidence>
<dbReference type="CDD" id="cd07377">
    <property type="entry name" value="WHTH_GntR"/>
    <property type="match status" value="1"/>
</dbReference>
<name>A0ABQ3GMN9_9MICC</name>
<accession>A0ABQ3GMN9</accession>
<evidence type="ECO:0000313" key="6">
    <source>
        <dbReference type="Proteomes" id="UP000642819"/>
    </source>
</evidence>
<organism evidence="5 6">
    <name type="scientific">Zhihengliuella salsuginis</name>
    <dbReference type="NCBI Taxonomy" id="578222"/>
    <lineage>
        <taxon>Bacteria</taxon>
        <taxon>Bacillati</taxon>
        <taxon>Actinomycetota</taxon>
        <taxon>Actinomycetes</taxon>
        <taxon>Micrococcales</taxon>
        <taxon>Micrococcaceae</taxon>
        <taxon>Zhihengliuella</taxon>
    </lineage>
</organism>
<dbReference type="InterPro" id="IPR000524">
    <property type="entry name" value="Tscrpt_reg_HTH_GntR"/>
</dbReference>
<dbReference type="PANTHER" id="PTHR38445">
    <property type="entry name" value="HTH-TYPE TRANSCRIPTIONAL REPRESSOR YTRA"/>
    <property type="match status" value="1"/>
</dbReference>
<evidence type="ECO:0000256" key="2">
    <source>
        <dbReference type="ARBA" id="ARBA00023125"/>
    </source>
</evidence>
<dbReference type="Proteomes" id="UP000642819">
    <property type="component" value="Unassembled WGS sequence"/>
</dbReference>
<keyword evidence="2" id="KW-0238">DNA-binding</keyword>
<comment type="caution">
    <text evidence="5">The sequence shown here is derived from an EMBL/GenBank/DDBJ whole genome shotgun (WGS) entry which is preliminary data.</text>
</comment>
<dbReference type="Pfam" id="PF00392">
    <property type="entry name" value="GntR"/>
    <property type="match status" value="1"/>
</dbReference>
<evidence type="ECO:0000259" key="4">
    <source>
        <dbReference type="PROSITE" id="PS50949"/>
    </source>
</evidence>